<sequence length="49" mass="5311">MDGTSVKSPKKVSITEKIAANAVSQQLALNGNIPIKENESKKKKRTSNK</sequence>
<dbReference type="AlphaFoldDB" id="A0A6M9X220"/>
<evidence type="ECO:0000313" key="1">
    <source>
        <dbReference type="EMBL" id="QKN61152.1"/>
    </source>
</evidence>
<accession>A0A6M9X220</accession>
<dbReference type="EMBL" id="CP053385">
    <property type="protein sequence ID" value="QKN61152.1"/>
    <property type="molecule type" value="Genomic_DNA"/>
</dbReference>
<geneLocation type="plasmid" evidence="1">
    <name>pSCU-107-1</name>
</geneLocation>
<gene>
    <name evidence="1" type="ORF">HHJ25_23440</name>
</gene>
<protein>
    <submittedName>
        <fullName evidence="1">Uncharacterized protein</fullName>
    </submittedName>
</protein>
<name>A0A6M9X220_ECOLX</name>
<proteinExistence type="predicted"/>
<organism evidence="1">
    <name type="scientific">Escherichia coli</name>
    <dbReference type="NCBI Taxonomy" id="562"/>
    <lineage>
        <taxon>Bacteria</taxon>
        <taxon>Pseudomonadati</taxon>
        <taxon>Pseudomonadota</taxon>
        <taxon>Gammaproteobacteria</taxon>
        <taxon>Enterobacterales</taxon>
        <taxon>Enterobacteriaceae</taxon>
        <taxon>Escherichia</taxon>
    </lineage>
</organism>
<dbReference type="RefSeq" id="WP_181695806.1">
    <property type="nucleotide sequence ID" value="NZ_CP053385.1"/>
</dbReference>
<reference evidence="1" key="1">
    <citation type="submission" date="2020-05" db="EMBL/GenBank/DDBJ databases">
        <title>F plasmids are the major carriers of antibiotic resistance genes in human-associated commensal E. coli.</title>
        <authorList>
            <person name="Stephens C."/>
            <person name="Arismendi T."/>
            <person name="Wright M."/>
            <person name="Gonzalez A."/>
            <person name="Gill M."/>
            <person name="Hartman A."/>
            <person name="Pandori M."/>
            <person name="Hess D."/>
        </authorList>
    </citation>
    <scope>NUCLEOTIDE SEQUENCE</scope>
    <source>
        <strain evidence="1">SCU-107</strain>
        <plasmid evidence="1">pSCU-107-1</plasmid>
    </source>
</reference>
<keyword evidence="1" id="KW-0614">Plasmid</keyword>